<comment type="catalytic activity">
    <reaction evidence="4">
        <text>GTP + H2O = GDP + phosphate + H(+)</text>
        <dbReference type="Rhea" id="RHEA:19669"/>
        <dbReference type="ChEBI" id="CHEBI:15377"/>
        <dbReference type="ChEBI" id="CHEBI:15378"/>
        <dbReference type="ChEBI" id="CHEBI:37565"/>
        <dbReference type="ChEBI" id="CHEBI:43474"/>
        <dbReference type="ChEBI" id="CHEBI:58189"/>
    </reaction>
    <physiologicalReaction direction="left-to-right" evidence="4">
        <dbReference type="Rhea" id="RHEA:19670"/>
    </physiologicalReaction>
</comment>
<evidence type="ECO:0000313" key="9">
    <source>
        <dbReference type="Proteomes" id="UP000594260"/>
    </source>
</evidence>
<evidence type="ECO:0000256" key="3">
    <source>
        <dbReference type="ARBA" id="ARBA00023134"/>
    </source>
</evidence>
<evidence type="ECO:0008006" key="10">
    <source>
        <dbReference type="Google" id="ProtNLM"/>
    </source>
</evidence>
<dbReference type="OrthoDB" id="26136at2759"/>
<feature type="signal peptide" evidence="7">
    <location>
        <begin position="1"/>
        <end position="20"/>
    </location>
</feature>
<evidence type="ECO:0000256" key="7">
    <source>
        <dbReference type="SAM" id="SignalP"/>
    </source>
</evidence>
<sequence>MIGSIIFFFFYMSAELPVAAERCQVTMRRVYKSYQAEDLSIAGSFPRDFQYGDTEADARGGERGSGSGQPKILLMGHTRSGKSSIIEVVFHKMNSTETLYLESNNDIKKEFIKNSPFVQLEIWDIFGAIDLKDEKNASLFEDCDGIVFVIDAQNELSEVKEAVNTMLLAVDKAHRLNPNVNIDVFIHKVDGLSDDQKIETQREVQSQIESATDNLSAQVALNLTSIYDHSVFEAFSKCVQRLIPQLPMLENLLNVFISNSLVERGFLFDLPSKIYIATDVFPVDMQLYELCCDMLDLATDISTIYGRPGSQFDQQAGSLVRLSNETVLYLREVGQDLALVCIIRMDNFKNHGLIDYNFDGFKQGVTQLFRLRSKENSTATPDTSNLSNNLETSNNVYLSPATPPNTVA</sequence>
<proteinExistence type="inferred from homology"/>
<keyword evidence="9" id="KW-1185">Reference proteome</keyword>
<dbReference type="GO" id="GO:0005634">
    <property type="term" value="C:nucleus"/>
    <property type="evidence" value="ECO:0007669"/>
    <property type="project" value="TreeGrafter"/>
</dbReference>
<dbReference type="GO" id="GO:1990131">
    <property type="term" value="C:Gtr1-Gtr2 GTPase complex"/>
    <property type="evidence" value="ECO:0007669"/>
    <property type="project" value="TreeGrafter"/>
</dbReference>
<dbReference type="Gene3D" id="3.30.450.190">
    <property type="match status" value="1"/>
</dbReference>
<keyword evidence="2 5" id="KW-0547">Nucleotide-binding</keyword>
<dbReference type="Gene3D" id="3.40.50.300">
    <property type="entry name" value="P-loop containing nucleotide triphosphate hydrolases"/>
    <property type="match status" value="1"/>
</dbReference>
<dbReference type="OMA" id="NCRTFQE"/>
<organism evidence="8 9">
    <name type="scientific">Varroa destructor</name>
    <name type="common">Honeybee mite</name>
    <dbReference type="NCBI Taxonomy" id="109461"/>
    <lineage>
        <taxon>Eukaryota</taxon>
        <taxon>Metazoa</taxon>
        <taxon>Ecdysozoa</taxon>
        <taxon>Arthropoda</taxon>
        <taxon>Chelicerata</taxon>
        <taxon>Arachnida</taxon>
        <taxon>Acari</taxon>
        <taxon>Parasitiformes</taxon>
        <taxon>Mesostigmata</taxon>
        <taxon>Gamasina</taxon>
        <taxon>Dermanyssoidea</taxon>
        <taxon>Varroidae</taxon>
        <taxon>Varroa</taxon>
    </lineage>
</organism>
<accession>A0A7M7JFV8</accession>
<dbReference type="GO" id="GO:0005525">
    <property type="term" value="F:GTP binding"/>
    <property type="evidence" value="ECO:0007669"/>
    <property type="project" value="UniProtKB-UniRule"/>
</dbReference>
<feature type="compositionally biased region" description="Low complexity" evidence="6">
    <location>
        <begin position="383"/>
        <end position="395"/>
    </location>
</feature>
<evidence type="ECO:0000256" key="5">
    <source>
        <dbReference type="RuleBase" id="RU367014"/>
    </source>
</evidence>
<dbReference type="CTD" id="35793"/>
<dbReference type="PANTHER" id="PTHR11259">
    <property type="entry name" value="RAS-RELATED GTP BINDING RAG/GTR YEAST"/>
    <property type="match status" value="1"/>
</dbReference>
<feature type="region of interest" description="Disordered" evidence="6">
    <location>
        <begin position="376"/>
        <end position="408"/>
    </location>
</feature>
<dbReference type="Pfam" id="PF04670">
    <property type="entry name" value="Gtr1_RagA"/>
    <property type="match status" value="1"/>
</dbReference>
<evidence type="ECO:0000256" key="6">
    <source>
        <dbReference type="SAM" id="MobiDB-lite"/>
    </source>
</evidence>
<name>A0A7M7JFV8_VARDE</name>
<dbReference type="EnsemblMetazoa" id="XM_022795480">
    <property type="protein sequence ID" value="XP_022651215"/>
    <property type="gene ID" value="LOC111246226"/>
</dbReference>
<dbReference type="Proteomes" id="UP000594260">
    <property type="component" value="Unplaced"/>
</dbReference>
<dbReference type="GO" id="GO:0003924">
    <property type="term" value="F:GTPase activity"/>
    <property type="evidence" value="ECO:0007669"/>
    <property type="project" value="TreeGrafter"/>
</dbReference>
<feature type="chain" id="PRO_5029679194" description="Ras-related GTP-binding protein C" evidence="7">
    <location>
        <begin position="21"/>
        <end position="408"/>
    </location>
</feature>
<protein>
    <recommendedName>
        <fullName evidence="10">Ras-related GTP-binding protein C</fullName>
    </recommendedName>
</protein>
<dbReference type="InterPro" id="IPR006762">
    <property type="entry name" value="Gtr1_RagA"/>
</dbReference>
<keyword evidence="7" id="KW-0732">Signal</keyword>
<keyword evidence="3 5" id="KW-0342">GTP-binding</keyword>
<dbReference type="InParanoid" id="A0A7M7JFV8"/>
<dbReference type="InterPro" id="IPR027417">
    <property type="entry name" value="P-loop_NTPase"/>
</dbReference>
<dbReference type="GO" id="GO:0005764">
    <property type="term" value="C:lysosome"/>
    <property type="evidence" value="ECO:0007669"/>
    <property type="project" value="TreeGrafter"/>
</dbReference>
<evidence type="ECO:0000256" key="4">
    <source>
        <dbReference type="ARBA" id="ARBA00049117"/>
    </source>
</evidence>
<dbReference type="GO" id="GO:0009267">
    <property type="term" value="P:cellular response to starvation"/>
    <property type="evidence" value="ECO:0007669"/>
    <property type="project" value="TreeGrafter"/>
</dbReference>
<comment type="similarity">
    <text evidence="1 5">Belongs to the GTR/RAG GTP-binding protein family.</text>
</comment>
<dbReference type="AlphaFoldDB" id="A0A7M7JFV8"/>
<dbReference type="FunCoup" id="A0A7M7JFV8">
    <property type="interactions" value="1964"/>
</dbReference>
<dbReference type="KEGG" id="vde:111246226"/>
<dbReference type="PANTHER" id="PTHR11259:SF2">
    <property type="entry name" value="GH16429P"/>
    <property type="match status" value="1"/>
</dbReference>
<dbReference type="GO" id="GO:0010507">
    <property type="term" value="P:negative regulation of autophagy"/>
    <property type="evidence" value="ECO:0007669"/>
    <property type="project" value="TreeGrafter"/>
</dbReference>
<dbReference type="GO" id="GO:1904263">
    <property type="term" value="P:positive regulation of TORC1 signaling"/>
    <property type="evidence" value="ECO:0007669"/>
    <property type="project" value="TreeGrafter"/>
</dbReference>
<dbReference type="GeneID" id="111246226"/>
<evidence type="ECO:0000313" key="8">
    <source>
        <dbReference type="EnsemblMetazoa" id="XP_022651215"/>
    </source>
</evidence>
<evidence type="ECO:0000256" key="1">
    <source>
        <dbReference type="ARBA" id="ARBA00007756"/>
    </source>
</evidence>
<dbReference type="SUPFAM" id="SSF52540">
    <property type="entry name" value="P-loop containing nucleoside triphosphate hydrolases"/>
    <property type="match status" value="1"/>
</dbReference>
<evidence type="ECO:0000256" key="2">
    <source>
        <dbReference type="ARBA" id="ARBA00022741"/>
    </source>
</evidence>
<dbReference type="RefSeq" id="XP_022651215.1">
    <property type="nucleotide sequence ID" value="XM_022795480.1"/>
</dbReference>
<reference evidence="8" key="1">
    <citation type="submission" date="2021-01" db="UniProtKB">
        <authorList>
            <consortium name="EnsemblMetazoa"/>
        </authorList>
    </citation>
    <scope>IDENTIFICATION</scope>
</reference>